<evidence type="ECO:0000256" key="1">
    <source>
        <dbReference type="ARBA" id="ARBA00007932"/>
    </source>
</evidence>
<evidence type="ECO:0000256" key="4">
    <source>
        <dbReference type="SAM" id="SignalP"/>
    </source>
</evidence>
<feature type="signal peptide" evidence="4">
    <location>
        <begin position="1"/>
        <end position="17"/>
    </location>
</feature>
<dbReference type="InterPro" id="IPR004269">
    <property type="entry name" value="Folate_rcpt"/>
</dbReference>
<evidence type="ECO:0000256" key="3">
    <source>
        <dbReference type="ARBA" id="ARBA00023157"/>
    </source>
</evidence>
<keyword evidence="3" id="KW-1015">Disulfide bond</keyword>
<proteinExistence type="inferred from homology"/>
<protein>
    <recommendedName>
        <fullName evidence="5">Folate receptor-like domain-containing protein</fullName>
    </recommendedName>
</protein>
<organism evidence="6">
    <name type="scientific">Phaeocystis antarctica</name>
    <dbReference type="NCBI Taxonomy" id="33657"/>
    <lineage>
        <taxon>Eukaryota</taxon>
        <taxon>Haptista</taxon>
        <taxon>Haptophyta</taxon>
        <taxon>Prymnesiophyceae</taxon>
        <taxon>Phaeocystales</taxon>
        <taxon>Phaeocystaceae</taxon>
        <taxon>Phaeocystis</taxon>
    </lineage>
</organism>
<reference evidence="6" key="1">
    <citation type="submission" date="2021-01" db="EMBL/GenBank/DDBJ databases">
        <authorList>
            <person name="Corre E."/>
            <person name="Pelletier E."/>
            <person name="Niang G."/>
            <person name="Scheremetjew M."/>
            <person name="Finn R."/>
            <person name="Kale V."/>
            <person name="Holt S."/>
            <person name="Cochrane G."/>
            <person name="Meng A."/>
            <person name="Brown T."/>
            <person name="Cohen L."/>
        </authorList>
    </citation>
    <scope>NUCLEOTIDE SEQUENCE</scope>
    <source>
        <strain evidence="6">CCMP1374</strain>
    </source>
</reference>
<evidence type="ECO:0000256" key="2">
    <source>
        <dbReference type="ARBA" id="ARBA00022729"/>
    </source>
</evidence>
<dbReference type="PANTHER" id="PTHR10517">
    <property type="entry name" value="FOLATE RECEPTOR"/>
    <property type="match status" value="1"/>
</dbReference>
<dbReference type="GO" id="GO:0009897">
    <property type="term" value="C:external side of plasma membrane"/>
    <property type="evidence" value="ECO:0007669"/>
    <property type="project" value="TreeGrafter"/>
</dbReference>
<dbReference type="Pfam" id="PF03024">
    <property type="entry name" value="Folate_rec"/>
    <property type="match status" value="1"/>
</dbReference>
<keyword evidence="2 4" id="KW-0732">Signal</keyword>
<dbReference type="EMBL" id="HBEP01033874">
    <property type="protein sequence ID" value="CAD8507855.1"/>
    <property type="molecule type" value="Transcribed_RNA"/>
</dbReference>
<evidence type="ECO:0000259" key="5">
    <source>
        <dbReference type="Pfam" id="PF03024"/>
    </source>
</evidence>
<dbReference type="PANTHER" id="PTHR10517:SF14">
    <property type="entry name" value="FOLATE RECEPTOR 1-RELATED"/>
    <property type="match status" value="1"/>
</dbReference>
<feature type="domain" description="Folate receptor-like" evidence="5">
    <location>
        <begin position="91"/>
        <end position="183"/>
    </location>
</feature>
<dbReference type="InterPro" id="IPR018143">
    <property type="entry name" value="Folate_rcpt-like"/>
</dbReference>
<name>A0A7S0I134_9EUKA</name>
<comment type="similarity">
    <text evidence="1">Belongs to the folate receptor family.</text>
</comment>
<feature type="chain" id="PRO_5031061482" description="Folate receptor-like domain-containing protein" evidence="4">
    <location>
        <begin position="18"/>
        <end position="328"/>
    </location>
</feature>
<dbReference type="GO" id="GO:0038023">
    <property type="term" value="F:signaling receptor activity"/>
    <property type="evidence" value="ECO:0007669"/>
    <property type="project" value="TreeGrafter"/>
</dbReference>
<accession>A0A7S0I134</accession>
<dbReference type="AlphaFoldDB" id="A0A7S0I134"/>
<sequence>MKLLLPTCLGLAAVANAWTGDNCKRFADIYTDGADLISRMWGDSFRYETDETKAYTMWWTEGGAAGVKDAHDNPNDLITQSLFPDLGVPDQCHLDYYHKDAPSPEGANFTECHPWHANACCHEATVVTPKAMNEGYGAGYEWDRCGPMSQACERFFVEEACMYECEVSMGHYRRFTDEQHTLCANVSGLSPAGGPAAAPGASVTLADGSAYTCVKDPWAPKNAENKWEIHQMPIKASYADAFYRACANDQFCDSGSFWDCKGLYHEYLKTEEGKKAKELEDGLTREGVLEARVKVLEDEQTQCAVDKSLNAAAVLSKLQSGTVKMVFT</sequence>
<gene>
    <name evidence="6" type="ORF">PANT1444_LOCUS19180</name>
</gene>
<evidence type="ECO:0000313" key="6">
    <source>
        <dbReference type="EMBL" id="CAD8507855.1"/>
    </source>
</evidence>